<sequence length="441" mass="48202">MAVDVKTRRRLTLTGLLYLALTSLTWPAVHYPSNWNLVHLFALFGMAWLAESDNVPVPQLKAHLSLSFTVFLASLMILGPLPSAVVVAAVAGVEGIRRHYPPLNFIYNVGQMYLSVLATGTVLAWLGGVPPNPGNLASLLPLFVVAVVVTFATNTAFVDAFIATRSPSFWSGFRSTFTIDVRWSLLSYAITATLGILMYYVYLTPLGLVGIALLLLSLVAVRFTVRQNAELREAHIETMRILSEVLDARDPYTHGHSTRVAELAKAITEVLGLPEPEQQVIESAALLHDIGKMTVGDDILFKGGSLNNAEYARMQEHPERGAQMIRPIGFLREVQQIVRYHHERYDGGGYPRGIAGAQIPLGARILAVADAWDAMVIDRAYRPAYSHEYAARQIRAGRGTQFDPRIVDVFLDQVLPAKGILVPKAEAAPAPRAAPAEGHPG</sequence>
<dbReference type="AlphaFoldDB" id="A0A0K2SP57"/>
<evidence type="ECO:0000313" key="4">
    <source>
        <dbReference type="EMBL" id="BAS28777.1"/>
    </source>
</evidence>
<feature type="transmembrane region" description="Helical" evidence="1">
    <location>
        <begin position="68"/>
        <end position="93"/>
    </location>
</feature>
<dbReference type="CDD" id="cd00077">
    <property type="entry name" value="HDc"/>
    <property type="match status" value="1"/>
</dbReference>
<keyword evidence="5" id="KW-1185">Reference proteome</keyword>
<gene>
    <name evidence="4" type="ORF">LIP_2948</name>
</gene>
<feature type="transmembrane region" description="Helical" evidence="1">
    <location>
        <begin position="105"/>
        <end position="127"/>
    </location>
</feature>
<dbReference type="NCBIfam" id="TIGR00277">
    <property type="entry name" value="HDIG"/>
    <property type="match status" value="1"/>
</dbReference>
<accession>A0A0K2SP57</accession>
<dbReference type="SMART" id="SM00471">
    <property type="entry name" value="HDc"/>
    <property type="match status" value="1"/>
</dbReference>
<feature type="transmembrane region" description="Helical" evidence="1">
    <location>
        <begin position="208"/>
        <end position="225"/>
    </location>
</feature>
<dbReference type="InterPro" id="IPR052020">
    <property type="entry name" value="Cyclic_di-GMP/3'3'-cGAMP_PDE"/>
</dbReference>
<dbReference type="SUPFAM" id="SSF109604">
    <property type="entry name" value="HD-domain/PDEase-like"/>
    <property type="match status" value="1"/>
</dbReference>
<name>A0A0K2SP57_LIMPI</name>
<feature type="domain" description="HD-GYP" evidence="3">
    <location>
        <begin position="231"/>
        <end position="426"/>
    </location>
</feature>
<organism evidence="4 5">
    <name type="scientific">Limnochorda pilosa</name>
    <dbReference type="NCBI Taxonomy" id="1555112"/>
    <lineage>
        <taxon>Bacteria</taxon>
        <taxon>Bacillati</taxon>
        <taxon>Bacillota</taxon>
        <taxon>Limnochordia</taxon>
        <taxon>Limnochordales</taxon>
        <taxon>Limnochordaceae</taxon>
        <taxon>Limnochorda</taxon>
    </lineage>
</organism>
<dbReference type="Pfam" id="PF13487">
    <property type="entry name" value="HD_5"/>
    <property type="match status" value="1"/>
</dbReference>
<dbReference type="STRING" id="1555112.LIP_2948"/>
<evidence type="ECO:0000259" key="3">
    <source>
        <dbReference type="PROSITE" id="PS51832"/>
    </source>
</evidence>
<reference evidence="5" key="1">
    <citation type="submission" date="2015-07" db="EMBL/GenBank/DDBJ databases">
        <title>Complete genome sequence and phylogenetic analysis of Limnochorda pilosa.</title>
        <authorList>
            <person name="Watanabe M."/>
            <person name="Kojima H."/>
            <person name="Fukui M."/>
        </authorList>
    </citation>
    <scope>NUCLEOTIDE SEQUENCE [LARGE SCALE GENOMIC DNA]</scope>
    <source>
        <strain evidence="5">HC45</strain>
    </source>
</reference>
<dbReference type="Gene3D" id="1.10.3210.10">
    <property type="entry name" value="Hypothetical protein af1432"/>
    <property type="match status" value="1"/>
</dbReference>
<dbReference type="EMBL" id="AP014924">
    <property type="protein sequence ID" value="BAS28777.1"/>
    <property type="molecule type" value="Genomic_DNA"/>
</dbReference>
<feature type="transmembrane region" description="Helical" evidence="1">
    <location>
        <begin position="139"/>
        <end position="162"/>
    </location>
</feature>
<dbReference type="Proteomes" id="UP000065807">
    <property type="component" value="Chromosome"/>
</dbReference>
<evidence type="ECO:0000259" key="2">
    <source>
        <dbReference type="PROSITE" id="PS51831"/>
    </source>
</evidence>
<dbReference type="PANTHER" id="PTHR45228">
    <property type="entry name" value="CYCLIC DI-GMP PHOSPHODIESTERASE TM_0186-RELATED"/>
    <property type="match status" value="1"/>
</dbReference>
<evidence type="ECO:0000256" key="1">
    <source>
        <dbReference type="SAM" id="Phobius"/>
    </source>
</evidence>
<keyword evidence="1" id="KW-0812">Transmembrane</keyword>
<dbReference type="PROSITE" id="PS51832">
    <property type="entry name" value="HD_GYP"/>
    <property type="match status" value="1"/>
</dbReference>
<proteinExistence type="predicted"/>
<feature type="domain" description="HD" evidence="2">
    <location>
        <begin position="253"/>
        <end position="375"/>
    </location>
</feature>
<dbReference type="InterPro" id="IPR037522">
    <property type="entry name" value="HD_GYP_dom"/>
</dbReference>
<feature type="transmembrane region" description="Helical" evidence="1">
    <location>
        <begin position="183"/>
        <end position="202"/>
    </location>
</feature>
<keyword evidence="1" id="KW-1133">Transmembrane helix</keyword>
<dbReference type="PROSITE" id="PS51831">
    <property type="entry name" value="HD"/>
    <property type="match status" value="1"/>
</dbReference>
<dbReference type="InterPro" id="IPR006675">
    <property type="entry name" value="HDIG_dom"/>
</dbReference>
<reference evidence="5" key="2">
    <citation type="journal article" date="2016" name="Int. J. Syst. Evol. Microbiol.">
        <title>Complete genome sequence and cell structure of Limnochorda pilosa, a Gram-negative spore-former within the phylum Firmicutes.</title>
        <authorList>
            <person name="Watanabe M."/>
            <person name="Kojima H."/>
            <person name="Fukui M."/>
        </authorList>
    </citation>
    <scope>NUCLEOTIDE SEQUENCE [LARGE SCALE GENOMIC DNA]</scope>
    <source>
        <strain evidence="5">HC45</strain>
    </source>
</reference>
<dbReference type="InterPro" id="IPR006674">
    <property type="entry name" value="HD_domain"/>
</dbReference>
<protein>
    <submittedName>
        <fullName evidence="4">Uncharacterized protein</fullName>
    </submittedName>
</protein>
<evidence type="ECO:0000313" key="5">
    <source>
        <dbReference type="Proteomes" id="UP000065807"/>
    </source>
</evidence>
<keyword evidence="1" id="KW-0472">Membrane</keyword>
<dbReference type="InterPro" id="IPR003607">
    <property type="entry name" value="HD/PDEase_dom"/>
</dbReference>
<dbReference type="KEGG" id="lpil:LIP_2948"/>